<feature type="non-terminal residue" evidence="2">
    <location>
        <position position="228"/>
    </location>
</feature>
<dbReference type="Pfam" id="PF00144">
    <property type="entry name" value="Beta-lactamase"/>
    <property type="match status" value="1"/>
</dbReference>
<dbReference type="PANTHER" id="PTHR43283:SF3">
    <property type="entry name" value="BETA-LACTAMASE FAMILY PROTEIN (AFU_ORTHOLOGUE AFUA_5G07500)"/>
    <property type="match status" value="1"/>
</dbReference>
<dbReference type="InterPro" id="IPR001466">
    <property type="entry name" value="Beta-lactam-related"/>
</dbReference>
<name>A0A383ANV5_9ZZZZ</name>
<dbReference type="PANTHER" id="PTHR43283">
    <property type="entry name" value="BETA-LACTAMASE-RELATED"/>
    <property type="match status" value="1"/>
</dbReference>
<dbReference type="InterPro" id="IPR050789">
    <property type="entry name" value="Diverse_Enzym_Activities"/>
</dbReference>
<reference evidence="2" key="1">
    <citation type="submission" date="2018-05" db="EMBL/GenBank/DDBJ databases">
        <authorList>
            <person name="Lanie J.A."/>
            <person name="Ng W.-L."/>
            <person name="Kazmierczak K.M."/>
            <person name="Andrzejewski T.M."/>
            <person name="Davidsen T.M."/>
            <person name="Wayne K.J."/>
            <person name="Tettelin H."/>
            <person name="Glass J.I."/>
            <person name="Rusch D."/>
            <person name="Podicherti R."/>
            <person name="Tsui H.-C.T."/>
            <person name="Winkler M.E."/>
        </authorList>
    </citation>
    <scope>NUCLEOTIDE SEQUENCE</scope>
</reference>
<dbReference type="SUPFAM" id="SSF56601">
    <property type="entry name" value="beta-lactamase/transpeptidase-like"/>
    <property type="match status" value="1"/>
</dbReference>
<proteinExistence type="predicted"/>
<evidence type="ECO:0000259" key="1">
    <source>
        <dbReference type="Pfam" id="PF00144"/>
    </source>
</evidence>
<feature type="domain" description="Beta-lactamase-related" evidence="1">
    <location>
        <begin position="47"/>
        <end position="227"/>
    </location>
</feature>
<sequence>MKVTNFKSWGFIFGFALSSVFAQTFRDVRPESVGLSSKRLERLTNQLDNYVSDEKLPGGVALVLRKGKSAYFYSFGYRDKESMDPMEKDDIFRIASQTKAIISVGIMILQEKGLLLIQDPVGKYIPEYNNTTVAEADGNGSYNIVKAKRKITIRDLLTHTAGVGWGFGLAQERWEKEEIMGWYFAHRDESIQTTVKRLAKLPMDAQPGEKFVYGLSIDILGALIEIVS</sequence>
<protein>
    <recommendedName>
        <fullName evidence="1">Beta-lactamase-related domain-containing protein</fullName>
    </recommendedName>
</protein>
<evidence type="ECO:0000313" key="2">
    <source>
        <dbReference type="EMBL" id="SVE09283.1"/>
    </source>
</evidence>
<dbReference type="EMBL" id="UINC01193587">
    <property type="protein sequence ID" value="SVE09283.1"/>
    <property type="molecule type" value="Genomic_DNA"/>
</dbReference>
<dbReference type="AlphaFoldDB" id="A0A383ANV5"/>
<gene>
    <name evidence="2" type="ORF">METZ01_LOCUS462137</name>
</gene>
<dbReference type="Gene3D" id="3.40.710.10">
    <property type="entry name" value="DD-peptidase/beta-lactamase superfamily"/>
    <property type="match status" value="1"/>
</dbReference>
<organism evidence="2">
    <name type="scientific">marine metagenome</name>
    <dbReference type="NCBI Taxonomy" id="408172"/>
    <lineage>
        <taxon>unclassified sequences</taxon>
        <taxon>metagenomes</taxon>
        <taxon>ecological metagenomes</taxon>
    </lineage>
</organism>
<accession>A0A383ANV5</accession>
<dbReference type="InterPro" id="IPR012338">
    <property type="entry name" value="Beta-lactam/transpept-like"/>
</dbReference>